<keyword evidence="1" id="KW-0732">Signal</keyword>
<reference evidence="2 3" key="2">
    <citation type="submission" date="2020-03" db="EMBL/GenBank/DDBJ databases">
        <authorList>
            <person name="Ichikawa N."/>
            <person name="Kimura A."/>
            <person name="Kitahashi Y."/>
            <person name="Uohara A."/>
        </authorList>
    </citation>
    <scope>NUCLEOTIDE SEQUENCE [LARGE SCALE GENOMIC DNA]</scope>
    <source>
        <strain evidence="2 3">NBRC 108639</strain>
    </source>
</reference>
<dbReference type="AlphaFoldDB" id="A0A6V8KEG3"/>
<proteinExistence type="predicted"/>
<evidence type="ECO:0000313" key="2">
    <source>
        <dbReference type="EMBL" id="GFJ83603.1"/>
    </source>
</evidence>
<sequence length="258" mass="27516">MLARIVGAGALLVGAVLAPAQPAGAAVTPLKASVVCDAATDTVTASIVGDAFTEGSRVTVHFDVIAGTYVSATTQGHIPEKNTRVTKQATVSGGSLSVIGYQRAWPSASYRFYTETVRVTVRDDATGVAVQREGYCAYDTRTTYTFTCDQATQTLRLVVAGGGYLANAAIRVVYTQSYVSQYRPEDLRWGTTLPEKGYGVRVAADGSWSHVGYEARAGATPPHYLYVHFGVRIEQYYDGMPLVVGRGEASCLYSDGSR</sequence>
<organism evidence="2 3">
    <name type="scientific">Phytohabitans houttuyneae</name>
    <dbReference type="NCBI Taxonomy" id="1076126"/>
    <lineage>
        <taxon>Bacteria</taxon>
        <taxon>Bacillati</taxon>
        <taxon>Actinomycetota</taxon>
        <taxon>Actinomycetes</taxon>
        <taxon>Micromonosporales</taxon>
        <taxon>Micromonosporaceae</taxon>
    </lineage>
</organism>
<protein>
    <submittedName>
        <fullName evidence="2">Uncharacterized protein</fullName>
    </submittedName>
</protein>
<gene>
    <name evidence="2" type="ORF">Phou_077830</name>
</gene>
<evidence type="ECO:0000313" key="3">
    <source>
        <dbReference type="Proteomes" id="UP000482800"/>
    </source>
</evidence>
<evidence type="ECO:0000256" key="1">
    <source>
        <dbReference type="SAM" id="SignalP"/>
    </source>
</evidence>
<feature type="signal peptide" evidence="1">
    <location>
        <begin position="1"/>
        <end position="25"/>
    </location>
</feature>
<dbReference type="Proteomes" id="UP000482800">
    <property type="component" value="Unassembled WGS sequence"/>
</dbReference>
<name>A0A6V8KEG3_9ACTN</name>
<accession>A0A6V8KEG3</accession>
<comment type="caution">
    <text evidence="2">The sequence shown here is derived from an EMBL/GenBank/DDBJ whole genome shotgun (WGS) entry which is preliminary data.</text>
</comment>
<keyword evidence="3" id="KW-1185">Reference proteome</keyword>
<dbReference type="EMBL" id="BLPF01000003">
    <property type="protein sequence ID" value="GFJ83603.1"/>
    <property type="molecule type" value="Genomic_DNA"/>
</dbReference>
<reference evidence="2 3" key="1">
    <citation type="submission" date="2020-03" db="EMBL/GenBank/DDBJ databases">
        <title>Whole genome shotgun sequence of Phytohabitans houttuyneae NBRC 108639.</title>
        <authorList>
            <person name="Komaki H."/>
            <person name="Tamura T."/>
        </authorList>
    </citation>
    <scope>NUCLEOTIDE SEQUENCE [LARGE SCALE GENOMIC DNA]</scope>
    <source>
        <strain evidence="2 3">NBRC 108639</strain>
    </source>
</reference>
<feature type="chain" id="PRO_5028851248" evidence="1">
    <location>
        <begin position="26"/>
        <end position="258"/>
    </location>
</feature>
<dbReference type="RefSeq" id="WP_345514489.1">
    <property type="nucleotide sequence ID" value="NZ_BAABGO010000032.1"/>
</dbReference>